<evidence type="ECO:0000259" key="12">
    <source>
        <dbReference type="PROSITE" id="PS50885"/>
    </source>
</evidence>
<dbReference type="InterPro" id="IPR029151">
    <property type="entry name" value="Sensor-like_sf"/>
</dbReference>
<dbReference type="Gene3D" id="3.30.450.20">
    <property type="entry name" value="PAS domain"/>
    <property type="match status" value="1"/>
</dbReference>
<protein>
    <submittedName>
        <fullName evidence="13">Methyl-accepting chemotaxis protein</fullName>
    </submittedName>
</protein>
<keyword evidence="2" id="KW-1003">Cell membrane</keyword>
<dbReference type="Gene3D" id="6.10.340.10">
    <property type="match status" value="1"/>
</dbReference>
<name>A0A6A7K8Y0_9FIRM</name>
<dbReference type="SUPFAM" id="SSF58104">
    <property type="entry name" value="Methyl-accepting chemotaxis protein (MCP) signaling domain"/>
    <property type="match status" value="1"/>
</dbReference>
<dbReference type="PROSITE" id="PS50111">
    <property type="entry name" value="CHEMOTAXIS_TRANSDUC_2"/>
    <property type="match status" value="1"/>
</dbReference>
<evidence type="ECO:0000256" key="5">
    <source>
        <dbReference type="ARBA" id="ARBA00023136"/>
    </source>
</evidence>
<evidence type="ECO:0000259" key="11">
    <source>
        <dbReference type="PROSITE" id="PS50111"/>
    </source>
</evidence>
<dbReference type="Gene3D" id="1.10.287.950">
    <property type="entry name" value="Methyl-accepting chemotaxis protein"/>
    <property type="match status" value="1"/>
</dbReference>
<dbReference type="PANTHER" id="PTHR32089">
    <property type="entry name" value="METHYL-ACCEPTING CHEMOTAXIS PROTEIN MCPB"/>
    <property type="match status" value="1"/>
</dbReference>
<dbReference type="SMART" id="SM00283">
    <property type="entry name" value="MA"/>
    <property type="match status" value="1"/>
</dbReference>
<dbReference type="GO" id="GO:0006935">
    <property type="term" value="P:chemotaxis"/>
    <property type="evidence" value="ECO:0007669"/>
    <property type="project" value="InterPro"/>
</dbReference>
<feature type="domain" description="Methyl-accepting transducer" evidence="11">
    <location>
        <begin position="389"/>
        <end position="646"/>
    </location>
</feature>
<comment type="subcellular location">
    <subcellularLocation>
        <location evidence="1">Cell membrane</location>
        <topology evidence="1">Multi-pass membrane protein</topology>
    </subcellularLocation>
</comment>
<dbReference type="InterPro" id="IPR004090">
    <property type="entry name" value="Chemotax_Me-accpt_rcpt"/>
</dbReference>
<dbReference type="InterPro" id="IPR004089">
    <property type="entry name" value="MCPsignal_dom"/>
</dbReference>
<reference evidence="13 14" key="1">
    <citation type="submission" date="2019-10" db="EMBL/GenBank/DDBJ databases">
        <title>Alkalibaculum tamaniensis sp.nov., a new alkaliphilic acetogen, isolated on methoxylated aromatics from a mud volcano.</title>
        <authorList>
            <person name="Khomyakova M.A."/>
            <person name="Merkel A.Y."/>
            <person name="Bonch-Osmolovskaya E.A."/>
            <person name="Slobodkin A.I."/>
        </authorList>
    </citation>
    <scope>NUCLEOTIDE SEQUENCE [LARGE SCALE GENOMIC DNA]</scope>
    <source>
        <strain evidence="13 14">M08DMB</strain>
    </source>
</reference>
<dbReference type="InterPro" id="IPR003660">
    <property type="entry name" value="HAMP_dom"/>
</dbReference>
<evidence type="ECO:0000256" key="10">
    <source>
        <dbReference type="SAM" id="Phobius"/>
    </source>
</evidence>
<dbReference type="SMART" id="SM00304">
    <property type="entry name" value="HAMP"/>
    <property type="match status" value="1"/>
</dbReference>
<keyword evidence="6 8" id="KW-0807">Transducer</keyword>
<dbReference type="Pfam" id="PF17203">
    <property type="entry name" value="sCache_3_2"/>
    <property type="match status" value="1"/>
</dbReference>
<evidence type="ECO:0000256" key="6">
    <source>
        <dbReference type="ARBA" id="ARBA00023224"/>
    </source>
</evidence>
<evidence type="ECO:0000256" key="9">
    <source>
        <dbReference type="SAM" id="MobiDB-lite"/>
    </source>
</evidence>
<evidence type="ECO:0000313" key="14">
    <source>
        <dbReference type="Proteomes" id="UP000440004"/>
    </source>
</evidence>
<dbReference type="SUPFAM" id="SSF103190">
    <property type="entry name" value="Sensory domain-like"/>
    <property type="match status" value="1"/>
</dbReference>
<keyword evidence="4 10" id="KW-1133">Transmembrane helix</keyword>
<feature type="transmembrane region" description="Helical" evidence="10">
    <location>
        <begin position="292"/>
        <end position="313"/>
    </location>
</feature>
<evidence type="ECO:0000256" key="4">
    <source>
        <dbReference type="ARBA" id="ARBA00022989"/>
    </source>
</evidence>
<dbReference type="GO" id="GO:0004888">
    <property type="term" value="F:transmembrane signaling receptor activity"/>
    <property type="evidence" value="ECO:0007669"/>
    <property type="project" value="InterPro"/>
</dbReference>
<dbReference type="InterPro" id="IPR033463">
    <property type="entry name" value="sCache_3"/>
</dbReference>
<feature type="transmembrane region" description="Helical" evidence="10">
    <location>
        <begin position="15"/>
        <end position="35"/>
    </location>
</feature>
<evidence type="ECO:0000256" key="3">
    <source>
        <dbReference type="ARBA" id="ARBA00022692"/>
    </source>
</evidence>
<feature type="region of interest" description="Disordered" evidence="9">
    <location>
        <begin position="380"/>
        <end position="401"/>
    </location>
</feature>
<dbReference type="EMBL" id="WHNX01000011">
    <property type="protein sequence ID" value="MPW25856.1"/>
    <property type="molecule type" value="Genomic_DNA"/>
</dbReference>
<sequence>MKKEKKKGSIRTKVLIYPLLAVFVGILIIGVFSTISTRNSLLKEMELQGLLTSERMVNRISDNALALDTINDMLEEKIRSAARSVINNENQLSDKFLTEVMKNVGVNEIYWYSPEGVIVYSTVPSYVGWAVPEDHSLNVMIQGADELMENVRKDVESDNYLKYGSVKNRGGNFVQVGISADIVNELTTKFSYQSLVEQLATDEAIVYATVMNNKAVVLASNDLEDIDEQLDDTGSVTGAVHGKAYTSEYYEESIDEVVFDIVYPIVLDGEHVGAINIGYSMDTVRQAIRQNIIVITGMGLAIFVFLGILLYFFSHQIIVVIKTLKEKLNHMSNGDFSVEIEEHLIQKNDELGEISQGILIMKNAVSEIVQEIMDKSEQVAASSEELTATSDQAATASEEVSNTIEDIARGASDQAKDTENTAHNIEDLGKLLEDNAQYMIELNGASEKIDSQKDEGFTILKELINKTESVNASADNVYEIIISNDKSAEKIENASAMIQSIADQTNLLALNAAIEAARAGEAGRGFAVVADEIRKLAEDSTRFTQDIKLVIEELKSKSQLAVNTMNDVKGIVKDQGDSVKLTEMKFEGISEGSELVKKSVIKLNQSAELMNKNKNNIIELIQNLAAISEENAAGTEEISASMEEQSATIMEIASSGEGLSNIAEELRTLIERFKI</sequence>
<comment type="similarity">
    <text evidence="7">Belongs to the methyl-accepting chemotaxis (MCP) protein family.</text>
</comment>
<keyword evidence="3 10" id="KW-0812">Transmembrane</keyword>
<evidence type="ECO:0000313" key="13">
    <source>
        <dbReference type="EMBL" id="MPW25856.1"/>
    </source>
</evidence>
<evidence type="ECO:0000256" key="1">
    <source>
        <dbReference type="ARBA" id="ARBA00004651"/>
    </source>
</evidence>
<accession>A0A6A7K8Y0</accession>
<dbReference type="Proteomes" id="UP000440004">
    <property type="component" value="Unassembled WGS sequence"/>
</dbReference>
<comment type="caution">
    <text evidence="13">The sequence shown here is derived from an EMBL/GenBank/DDBJ whole genome shotgun (WGS) entry which is preliminary data.</text>
</comment>
<dbReference type="PANTHER" id="PTHR32089:SF112">
    <property type="entry name" value="LYSOZYME-LIKE PROTEIN-RELATED"/>
    <property type="match status" value="1"/>
</dbReference>
<gene>
    <name evidence="13" type="ORF">GC105_08645</name>
</gene>
<dbReference type="Pfam" id="PF00015">
    <property type="entry name" value="MCPsignal"/>
    <property type="match status" value="1"/>
</dbReference>
<evidence type="ECO:0000256" key="2">
    <source>
        <dbReference type="ARBA" id="ARBA00022475"/>
    </source>
</evidence>
<evidence type="ECO:0000256" key="7">
    <source>
        <dbReference type="ARBA" id="ARBA00029447"/>
    </source>
</evidence>
<keyword evidence="14" id="KW-1185">Reference proteome</keyword>
<evidence type="ECO:0000256" key="8">
    <source>
        <dbReference type="PROSITE-ProRule" id="PRU00284"/>
    </source>
</evidence>
<dbReference type="GO" id="GO:0007165">
    <property type="term" value="P:signal transduction"/>
    <property type="evidence" value="ECO:0007669"/>
    <property type="project" value="UniProtKB-KW"/>
</dbReference>
<dbReference type="PROSITE" id="PS50885">
    <property type="entry name" value="HAMP"/>
    <property type="match status" value="1"/>
</dbReference>
<proteinExistence type="inferred from homology"/>
<dbReference type="AlphaFoldDB" id="A0A6A7K8Y0"/>
<organism evidence="13 14">
    <name type="scientific">Alkalibaculum sporogenes</name>
    <dbReference type="NCBI Taxonomy" id="2655001"/>
    <lineage>
        <taxon>Bacteria</taxon>
        <taxon>Bacillati</taxon>
        <taxon>Bacillota</taxon>
        <taxon>Clostridia</taxon>
        <taxon>Eubacteriales</taxon>
        <taxon>Eubacteriaceae</taxon>
        <taxon>Alkalibaculum</taxon>
    </lineage>
</organism>
<keyword evidence="5 10" id="KW-0472">Membrane</keyword>
<feature type="domain" description="HAMP" evidence="12">
    <location>
        <begin position="315"/>
        <end position="370"/>
    </location>
</feature>
<dbReference type="GO" id="GO:0005886">
    <property type="term" value="C:plasma membrane"/>
    <property type="evidence" value="ECO:0007669"/>
    <property type="project" value="UniProtKB-SubCell"/>
</dbReference>
<dbReference type="PRINTS" id="PR00260">
    <property type="entry name" value="CHEMTRNSDUCR"/>
</dbReference>